<evidence type="ECO:0000313" key="3">
    <source>
        <dbReference type="EMBL" id="KAG0548956.1"/>
    </source>
</evidence>
<protein>
    <recommendedName>
        <fullName evidence="2">Aminotransferase-like plant mobile domain-containing protein</fullName>
    </recommendedName>
</protein>
<gene>
    <name evidence="3" type="ORF">BDA96_01G212600</name>
</gene>
<reference evidence="3" key="1">
    <citation type="journal article" date="2019" name="BMC Genomics">
        <title>A new reference genome for Sorghum bicolor reveals high levels of sequence similarity between sweet and grain genotypes: implications for the genetics of sugar metabolism.</title>
        <authorList>
            <person name="Cooper E.A."/>
            <person name="Brenton Z.W."/>
            <person name="Flinn B.S."/>
            <person name="Jenkins J."/>
            <person name="Shu S."/>
            <person name="Flowers D."/>
            <person name="Luo F."/>
            <person name="Wang Y."/>
            <person name="Xia P."/>
            <person name="Barry K."/>
            <person name="Daum C."/>
            <person name="Lipzen A."/>
            <person name="Yoshinaga Y."/>
            <person name="Schmutz J."/>
            <person name="Saski C."/>
            <person name="Vermerris W."/>
            <person name="Kresovich S."/>
        </authorList>
    </citation>
    <scope>NUCLEOTIDE SEQUENCE</scope>
</reference>
<reference evidence="3" key="2">
    <citation type="submission" date="2020-10" db="EMBL/GenBank/DDBJ databases">
        <authorList>
            <person name="Cooper E.A."/>
            <person name="Brenton Z.W."/>
            <person name="Flinn B.S."/>
            <person name="Jenkins J."/>
            <person name="Shu S."/>
            <person name="Flowers D."/>
            <person name="Luo F."/>
            <person name="Wang Y."/>
            <person name="Xia P."/>
            <person name="Barry K."/>
            <person name="Daum C."/>
            <person name="Lipzen A."/>
            <person name="Yoshinaga Y."/>
            <person name="Schmutz J."/>
            <person name="Saski C."/>
            <person name="Vermerris W."/>
            <person name="Kresovich S."/>
        </authorList>
    </citation>
    <scope>NUCLEOTIDE SEQUENCE</scope>
</reference>
<comment type="caution">
    <text evidence="3">The sequence shown here is derived from an EMBL/GenBank/DDBJ whole genome shotgun (WGS) entry which is preliminary data.</text>
</comment>
<keyword evidence="1" id="KW-1133">Transmembrane helix</keyword>
<evidence type="ECO:0000259" key="2">
    <source>
        <dbReference type="Pfam" id="PF10536"/>
    </source>
</evidence>
<organism evidence="3 4">
    <name type="scientific">Sorghum bicolor</name>
    <name type="common">Sorghum</name>
    <name type="synonym">Sorghum vulgare</name>
    <dbReference type="NCBI Taxonomy" id="4558"/>
    <lineage>
        <taxon>Eukaryota</taxon>
        <taxon>Viridiplantae</taxon>
        <taxon>Streptophyta</taxon>
        <taxon>Embryophyta</taxon>
        <taxon>Tracheophyta</taxon>
        <taxon>Spermatophyta</taxon>
        <taxon>Magnoliopsida</taxon>
        <taxon>Liliopsida</taxon>
        <taxon>Poales</taxon>
        <taxon>Poaceae</taxon>
        <taxon>PACMAD clade</taxon>
        <taxon>Panicoideae</taxon>
        <taxon>Andropogonodae</taxon>
        <taxon>Andropogoneae</taxon>
        <taxon>Sorghinae</taxon>
        <taxon>Sorghum</taxon>
    </lineage>
</organism>
<accession>A0A921S001</accession>
<feature type="non-terminal residue" evidence="3">
    <location>
        <position position="1"/>
    </location>
</feature>
<proteinExistence type="predicted"/>
<evidence type="ECO:0000313" key="4">
    <source>
        <dbReference type="Proteomes" id="UP000807115"/>
    </source>
</evidence>
<feature type="domain" description="Aminotransferase-like plant mobile" evidence="2">
    <location>
        <begin position="39"/>
        <end position="121"/>
    </location>
</feature>
<feature type="transmembrane region" description="Helical" evidence="1">
    <location>
        <begin position="43"/>
        <end position="66"/>
    </location>
</feature>
<keyword evidence="1" id="KW-0472">Membrane</keyword>
<sequence length="389" mass="45007">NEEVIVKTEFFKRYAAANNKLELRGLEDMIDTSQPEDDDFKRAFVLFTIGVILASTTTIYVDWSYIEVVRDVSKIRNFNWGQFTLNHLFHSLRTYKTEGKKSIQGNLALLQFWYWERVISASKYGVDAYNKEGIHGASRQNLEDWKNDATTDLALQVERKLCDMEYKLKMQMISQKEEFNKLKRDRSLEDRVRRIETDNAQMRTEIKEIRHLVQLLLDQSTAKTTHVHEPIPLSAQVQAPMPKTTHVQVEQQLGDHSTAHIKRRKPIIDTDYHMQRIDTVAALFIRKSYDYAKVVDIDGHVLTAVQLRGNVTQGGFIADEVINAFVHLSNLETDATSYIRTYEAHKLATNVGERDTFKKLIANKCKGRHLQMAERGKAGKEGSIRPHRR</sequence>
<dbReference type="EMBL" id="CM027680">
    <property type="protein sequence ID" value="KAG0548956.1"/>
    <property type="molecule type" value="Genomic_DNA"/>
</dbReference>
<dbReference type="Pfam" id="PF10536">
    <property type="entry name" value="PMD"/>
    <property type="match status" value="1"/>
</dbReference>
<evidence type="ECO:0000256" key="1">
    <source>
        <dbReference type="SAM" id="Phobius"/>
    </source>
</evidence>
<dbReference type="PANTHER" id="PTHR34835">
    <property type="entry name" value="OS07G0283600 PROTEIN-RELATED"/>
    <property type="match status" value="1"/>
</dbReference>
<dbReference type="InterPro" id="IPR019557">
    <property type="entry name" value="AminoTfrase-like_pln_mobile"/>
</dbReference>
<dbReference type="AlphaFoldDB" id="A0A921S001"/>
<keyword evidence="1" id="KW-0812">Transmembrane</keyword>
<dbReference type="Proteomes" id="UP000807115">
    <property type="component" value="Chromosome 1"/>
</dbReference>
<dbReference type="PANTHER" id="PTHR34835:SF34">
    <property type="entry name" value="OS08G0555500 PROTEIN"/>
    <property type="match status" value="1"/>
</dbReference>
<name>A0A921S001_SORBI</name>